<dbReference type="PANTHER" id="PTHR47331">
    <property type="entry name" value="PHD-TYPE DOMAIN-CONTAINING PROTEIN"/>
    <property type="match status" value="1"/>
</dbReference>
<evidence type="ECO:0000313" key="11">
    <source>
        <dbReference type="EMBL" id="CDW61109.1"/>
    </source>
</evidence>
<accession>A0A077ZMY6</accession>
<dbReference type="OrthoDB" id="5920214at2759"/>
<dbReference type="GO" id="GO:0042575">
    <property type="term" value="C:DNA polymerase complex"/>
    <property type="evidence" value="ECO:0007669"/>
    <property type="project" value="UniProtKB-ARBA"/>
</dbReference>
<dbReference type="SUPFAM" id="SSF56672">
    <property type="entry name" value="DNA/RNA polymerases"/>
    <property type="match status" value="1"/>
</dbReference>
<dbReference type="Gene3D" id="3.30.420.10">
    <property type="entry name" value="Ribonuclease H-like superfamily/Ribonuclease H"/>
    <property type="match status" value="1"/>
</dbReference>
<dbReference type="InterPro" id="IPR041588">
    <property type="entry name" value="Integrase_H2C2"/>
</dbReference>
<dbReference type="PROSITE" id="PS50158">
    <property type="entry name" value="ZF_CCHC"/>
    <property type="match status" value="1"/>
</dbReference>
<feature type="domain" description="Integrase catalytic" evidence="10">
    <location>
        <begin position="1182"/>
        <end position="1286"/>
    </location>
</feature>
<evidence type="ECO:0000256" key="6">
    <source>
        <dbReference type="ARBA" id="ARBA00022918"/>
    </source>
</evidence>
<keyword evidence="1" id="KW-0808">Transferase</keyword>
<keyword evidence="2" id="KW-0548">Nucleotidyltransferase</keyword>
<dbReference type="EMBL" id="HG807885">
    <property type="protein sequence ID" value="CDW61109.1"/>
    <property type="molecule type" value="Genomic_DNA"/>
</dbReference>
<dbReference type="PROSITE" id="PS00141">
    <property type="entry name" value="ASP_PROTEASE"/>
    <property type="match status" value="1"/>
</dbReference>
<dbReference type="InterPro" id="IPR043502">
    <property type="entry name" value="DNA/RNA_pol_sf"/>
</dbReference>
<reference evidence="11" key="2">
    <citation type="submission" date="2014-03" db="EMBL/GenBank/DDBJ databases">
        <title>The whipworm genome and dual-species transcriptomics of an intimate host-pathogen interaction.</title>
        <authorList>
            <person name="Foth B.J."/>
            <person name="Tsai I.J."/>
            <person name="Reid A.J."/>
            <person name="Bancroft A.J."/>
            <person name="Nichol S."/>
            <person name="Tracey A."/>
            <person name="Holroyd N."/>
            <person name="Cotton J.A."/>
            <person name="Stanley E.J."/>
            <person name="Zarowiecki M."/>
            <person name="Liu J.Z."/>
            <person name="Huckvale T."/>
            <person name="Cooper P.J."/>
            <person name="Grencis R.K."/>
            <person name="Berriman M."/>
        </authorList>
    </citation>
    <scope>NUCLEOTIDE SEQUENCE [LARGE SCALE GENOMIC DNA]</scope>
</reference>
<name>A0A077ZMY6_TRITR</name>
<dbReference type="PROSITE" id="PS50994">
    <property type="entry name" value="INTEGRASE"/>
    <property type="match status" value="1"/>
</dbReference>
<evidence type="ECO:0000256" key="1">
    <source>
        <dbReference type="ARBA" id="ARBA00022679"/>
    </source>
</evidence>
<dbReference type="Gene3D" id="3.30.70.270">
    <property type="match status" value="1"/>
</dbReference>
<dbReference type="GO" id="GO:0019899">
    <property type="term" value="F:enzyme binding"/>
    <property type="evidence" value="ECO:0007669"/>
    <property type="project" value="UniProtKB-ARBA"/>
</dbReference>
<keyword evidence="7" id="KW-0863">Zinc-finger</keyword>
<dbReference type="InterPro" id="IPR036875">
    <property type="entry name" value="Znf_CCHC_sf"/>
</dbReference>
<evidence type="ECO:0000256" key="3">
    <source>
        <dbReference type="ARBA" id="ARBA00022722"/>
    </source>
</evidence>
<feature type="domain" description="CCHC-type" evidence="9">
    <location>
        <begin position="179"/>
        <end position="194"/>
    </location>
</feature>
<dbReference type="InterPro" id="IPR001969">
    <property type="entry name" value="Aspartic_peptidase_AS"/>
</dbReference>
<dbReference type="InterPro" id="IPR001878">
    <property type="entry name" value="Znf_CCHC"/>
</dbReference>
<dbReference type="GO" id="GO:0008270">
    <property type="term" value="F:zinc ion binding"/>
    <property type="evidence" value="ECO:0007669"/>
    <property type="project" value="UniProtKB-KW"/>
</dbReference>
<dbReference type="SUPFAM" id="SSF53098">
    <property type="entry name" value="Ribonuclease H-like"/>
    <property type="match status" value="1"/>
</dbReference>
<dbReference type="SUPFAM" id="SSF57756">
    <property type="entry name" value="Retrovirus zinc finger-like domains"/>
    <property type="match status" value="1"/>
</dbReference>
<dbReference type="GO" id="GO:0006508">
    <property type="term" value="P:proteolysis"/>
    <property type="evidence" value="ECO:0007669"/>
    <property type="project" value="InterPro"/>
</dbReference>
<dbReference type="InterPro" id="IPR036397">
    <property type="entry name" value="RNaseH_sf"/>
</dbReference>
<dbReference type="GO" id="GO:0015074">
    <property type="term" value="P:DNA integration"/>
    <property type="evidence" value="ECO:0007669"/>
    <property type="project" value="InterPro"/>
</dbReference>
<dbReference type="CDD" id="cd01644">
    <property type="entry name" value="RT_pepA17"/>
    <property type="match status" value="1"/>
</dbReference>
<reference evidence="11" key="1">
    <citation type="submission" date="2014-01" db="EMBL/GenBank/DDBJ databases">
        <authorList>
            <person name="Aslett M."/>
        </authorList>
    </citation>
    <scope>NUCLEOTIDE SEQUENCE</scope>
</reference>
<dbReference type="STRING" id="36087.A0A077ZMY6"/>
<dbReference type="Gene3D" id="3.10.10.10">
    <property type="entry name" value="HIV Type 1 Reverse Transcriptase, subunit A, domain 1"/>
    <property type="match status" value="1"/>
</dbReference>
<dbReference type="GO" id="GO:0003964">
    <property type="term" value="F:RNA-directed DNA polymerase activity"/>
    <property type="evidence" value="ECO:0007669"/>
    <property type="project" value="UniProtKB-KW"/>
</dbReference>
<evidence type="ECO:0000259" key="10">
    <source>
        <dbReference type="PROSITE" id="PS50994"/>
    </source>
</evidence>
<gene>
    <name evidence="11" type="ORF">TTRE_0000953701</name>
</gene>
<keyword evidence="5" id="KW-0378">Hydrolase</keyword>
<dbReference type="GO" id="GO:0004190">
    <property type="term" value="F:aspartic-type endopeptidase activity"/>
    <property type="evidence" value="ECO:0007669"/>
    <property type="project" value="InterPro"/>
</dbReference>
<evidence type="ECO:0000256" key="8">
    <source>
        <dbReference type="SAM" id="MobiDB-lite"/>
    </source>
</evidence>
<organism evidence="11 12">
    <name type="scientific">Trichuris trichiura</name>
    <name type="common">Whipworm</name>
    <name type="synonym">Trichocephalus trichiurus</name>
    <dbReference type="NCBI Taxonomy" id="36087"/>
    <lineage>
        <taxon>Eukaryota</taxon>
        <taxon>Metazoa</taxon>
        <taxon>Ecdysozoa</taxon>
        <taxon>Nematoda</taxon>
        <taxon>Enoplea</taxon>
        <taxon>Dorylaimia</taxon>
        <taxon>Trichinellida</taxon>
        <taxon>Trichuridae</taxon>
        <taxon>Trichuris</taxon>
    </lineage>
</organism>
<dbReference type="GO" id="GO:0003676">
    <property type="term" value="F:nucleic acid binding"/>
    <property type="evidence" value="ECO:0007669"/>
    <property type="project" value="InterPro"/>
</dbReference>
<keyword evidence="12" id="KW-1185">Reference proteome</keyword>
<keyword evidence="6" id="KW-0695">RNA-directed DNA polymerase</keyword>
<dbReference type="InterPro" id="IPR001584">
    <property type="entry name" value="Integrase_cat-core"/>
</dbReference>
<dbReference type="InterPro" id="IPR000477">
    <property type="entry name" value="RT_dom"/>
</dbReference>
<evidence type="ECO:0000259" key="9">
    <source>
        <dbReference type="PROSITE" id="PS50158"/>
    </source>
</evidence>
<dbReference type="Pfam" id="PF05380">
    <property type="entry name" value="Peptidase_A17"/>
    <property type="match status" value="1"/>
</dbReference>
<evidence type="ECO:0000256" key="7">
    <source>
        <dbReference type="PROSITE-ProRule" id="PRU00047"/>
    </source>
</evidence>
<dbReference type="Proteomes" id="UP000030665">
    <property type="component" value="Unassembled WGS sequence"/>
</dbReference>
<keyword evidence="4" id="KW-0255">Endonuclease</keyword>
<dbReference type="PANTHER" id="PTHR47331:SF5">
    <property type="entry name" value="RIBONUCLEASE H"/>
    <property type="match status" value="1"/>
</dbReference>
<evidence type="ECO:0000256" key="4">
    <source>
        <dbReference type="ARBA" id="ARBA00022759"/>
    </source>
</evidence>
<proteinExistence type="predicted"/>
<evidence type="ECO:0000256" key="5">
    <source>
        <dbReference type="ARBA" id="ARBA00022801"/>
    </source>
</evidence>
<dbReference type="InterPro" id="IPR043128">
    <property type="entry name" value="Rev_trsase/Diguanyl_cyclase"/>
</dbReference>
<keyword evidence="3" id="KW-0540">Nuclease</keyword>
<dbReference type="Pfam" id="PF17921">
    <property type="entry name" value="Integrase_H2C2"/>
    <property type="match status" value="1"/>
</dbReference>
<dbReference type="InterPro" id="IPR012337">
    <property type="entry name" value="RNaseH-like_sf"/>
</dbReference>
<dbReference type="AlphaFoldDB" id="A0A077ZMY6"/>
<evidence type="ECO:0000313" key="12">
    <source>
        <dbReference type="Proteomes" id="UP000030665"/>
    </source>
</evidence>
<dbReference type="SMART" id="SM00343">
    <property type="entry name" value="ZnF_C2HC"/>
    <property type="match status" value="1"/>
</dbReference>
<feature type="region of interest" description="Disordered" evidence="8">
    <location>
        <begin position="109"/>
        <end position="131"/>
    </location>
</feature>
<dbReference type="Pfam" id="PF00078">
    <property type="entry name" value="RVT_1"/>
    <property type="match status" value="1"/>
</dbReference>
<feature type="non-terminal residue" evidence="11">
    <location>
        <position position="1286"/>
    </location>
</feature>
<keyword evidence="7" id="KW-0862">Zinc</keyword>
<protein>
    <submittedName>
        <fullName evidence="11">Putative tick transposon</fullName>
    </submittedName>
</protein>
<sequence>MLSPTLRNAARVGPLKLSSLYDKLESYMRALETLGVTTESHVATIFPLVESCLPEELLRAWQRNSRSQNASKGGDSLSGKLKQLMEFLRREVEGEDRIALAMSGFNLSDRQRVADNPRPSPPLQQRTPKLPSSACLFSRQPGSGRKCPFCYRDHDSSVCSTAGSLSLTGRKRMLRNNKRCFVCFATGHVARECRASVKCPTCQGRHKVLMCPRTSNGNREAEAIGHDQNHALTNAGKGGVLLQTLMARLVGTKARTVVRVLVDTGSQRSYLTKRVALKAGCQPVGCHNFAQSLFGGARSAPRPHNCYDARIESLDGSYACQLQAYDEPKICGQISPIPEGPWMNELREKGINLSDMGKEPSDIDVLIGADVAGELYTGHIVRLESGLTAMETRLGWTLMGRSLNIPSSGSSAMPVTAMFVQDADVQRLWQLDVVGIEDPGMVKTKQEMEEATRAHFLQTVTVSDDGRYLVQLPWREVRDRLPDNFEFARRRLISVTKRLQEKDLVSSYNEVFDEWEREGIIEEVQTLSSGGQCHYLAHRPVVKENSQTTKIRPVFDASAKQGNNPSLNDCLETGPNLMQLLPNVMLQFRMRKIGVVADIRKAFLQIEVNPEDREFLRFLWWEDVNAQKLKIYRHNRVVFGATCSPFLLAAVIEHLLDRAPERFRDAARRLRTSFYVDNCLSSFNSVAEVHRFINEAQQIMSSGGFDLRGWLYNESMEAEDLQTVPILGMLWNRRSDSLQLNMEKVIEGLSKRVTKRNILSATHQVFDPIGVVCPVLLRPKLLLRKIWPMRIGWDDALPEEFTTVFLEWLRSLKSLETLRIPRWIGVDSGNRSLHVFCDASKEAFAAVVYLRVEWIEGSRLQLLTAKSRLAPMKALTIPRLELLAATIGARLLAAIRETWDPEKNMPVVFWSDSTTVLSWIRRGNDWSVFVSNRVLEIRRISDVKAWRHVPGDMNPADLPSRGCSANQLLSSRWWEGPHWLQHPEERWPPDVQACDEAEVAKELRKAPVVSLTVTASVPWYCRYFSSYRRVVRLIAWIRRYVANCQQPRGKRNAGALETEELQSAENCLIRLVQSEAFPDKKAVSFGSVYGYLDERGIIVVKTKIAERFDESSFRKPMLLPSKHPLVNLLIREEHERLCHAGVLLTMNNLREKYWILGGRRAVRSAIAGCVRCKRFSAQRMEVSPVPLPLDRVRDAAVFEIVGVDLAGPLLMRNGRKAWIVLFTCAVYRAVHLELLTSLSSEAFVQSLRRFIARRGKPAVVYSDNGTNFIGTREALRKAEWEKVKAC</sequence>
<dbReference type="GO" id="GO:0004519">
    <property type="term" value="F:endonuclease activity"/>
    <property type="evidence" value="ECO:0007669"/>
    <property type="project" value="UniProtKB-KW"/>
</dbReference>
<dbReference type="InterPro" id="IPR008042">
    <property type="entry name" value="Retrotrans_Pao"/>
</dbReference>
<evidence type="ECO:0000256" key="2">
    <source>
        <dbReference type="ARBA" id="ARBA00022695"/>
    </source>
</evidence>
<keyword evidence="7" id="KW-0479">Metal-binding</keyword>